<dbReference type="Pfam" id="PF20256">
    <property type="entry name" value="MoCoBD_2"/>
    <property type="match status" value="2"/>
</dbReference>
<dbReference type="InterPro" id="IPR046867">
    <property type="entry name" value="AldOxase/xan_DH_MoCoBD2"/>
</dbReference>
<name>A0A6M4GXR4_9PROT</name>
<dbReference type="InterPro" id="IPR000674">
    <property type="entry name" value="Ald_Oxase/Xan_DH_a/b"/>
</dbReference>
<dbReference type="Pfam" id="PF02738">
    <property type="entry name" value="MoCoBD_1"/>
    <property type="match status" value="1"/>
</dbReference>
<keyword evidence="3" id="KW-1185">Reference proteome</keyword>
<dbReference type="InterPro" id="IPR012368">
    <property type="entry name" value="OxRdtase_Mopterin-bd_su_IorB"/>
</dbReference>
<dbReference type="InterPro" id="IPR006311">
    <property type="entry name" value="TAT_signal"/>
</dbReference>
<evidence type="ECO:0000259" key="1">
    <source>
        <dbReference type="SMART" id="SM01008"/>
    </source>
</evidence>
<dbReference type="KEGG" id="uru:DSM104443_02878"/>
<dbReference type="GO" id="GO:0047121">
    <property type="term" value="F:isoquinoline 1-oxidoreductase activity"/>
    <property type="evidence" value="ECO:0007669"/>
    <property type="project" value="UniProtKB-EC"/>
</dbReference>
<dbReference type="PROSITE" id="PS51318">
    <property type="entry name" value="TAT"/>
    <property type="match status" value="1"/>
</dbReference>
<organism evidence="2 3">
    <name type="scientific">Usitatibacter rugosus</name>
    <dbReference type="NCBI Taxonomy" id="2732067"/>
    <lineage>
        <taxon>Bacteria</taxon>
        <taxon>Pseudomonadati</taxon>
        <taxon>Pseudomonadota</taxon>
        <taxon>Betaproteobacteria</taxon>
        <taxon>Nitrosomonadales</taxon>
        <taxon>Usitatibacteraceae</taxon>
        <taxon>Usitatibacter</taxon>
    </lineage>
</organism>
<evidence type="ECO:0000313" key="3">
    <source>
        <dbReference type="Proteomes" id="UP000501534"/>
    </source>
</evidence>
<keyword evidence="2" id="KW-0560">Oxidoreductase</keyword>
<reference evidence="2 3" key="1">
    <citation type="submission" date="2020-04" db="EMBL/GenBank/DDBJ databases">
        <title>Usitatibacter rugosus gen. nov., sp. nov. and Usitatibacter palustris sp. nov., novel members of Usitatibacteraceae fam. nov. within the order Nitrosomonadales isolated from soil.</title>
        <authorList>
            <person name="Huber K.J."/>
            <person name="Neumann-Schaal M."/>
            <person name="Geppert A."/>
            <person name="Luckner M."/>
            <person name="Wanner G."/>
            <person name="Overmann J."/>
        </authorList>
    </citation>
    <scope>NUCLEOTIDE SEQUENCE [LARGE SCALE GENOMIC DNA]</scope>
    <source>
        <strain evidence="2 3">0125_3</strain>
    </source>
</reference>
<gene>
    <name evidence="2" type="primary">iorB_3</name>
    <name evidence="2" type="ORF">DSM104443_02878</name>
</gene>
<dbReference type="Gene3D" id="3.30.365.10">
    <property type="entry name" value="Aldehyde oxidase/xanthine dehydrogenase, molybdopterin binding domain"/>
    <property type="match status" value="4"/>
</dbReference>
<feature type="domain" description="Aldehyde oxidase/xanthine dehydrogenase a/b hammerhead" evidence="1">
    <location>
        <begin position="210"/>
        <end position="288"/>
    </location>
</feature>
<dbReference type="AlphaFoldDB" id="A0A6M4GXR4"/>
<accession>A0A6M4GXR4</accession>
<dbReference type="InterPro" id="IPR052516">
    <property type="entry name" value="N-heterocyclic_Hydroxylase"/>
</dbReference>
<dbReference type="PANTHER" id="PTHR47495:SF2">
    <property type="entry name" value="ALDEHYDE DEHYDROGENASE"/>
    <property type="match status" value="1"/>
</dbReference>
<dbReference type="RefSeq" id="WP_171093428.1">
    <property type="nucleotide sequence ID" value="NZ_CP053069.1"/>
</dbReference>
<protein>
    <submittedName>
        <fullName evidence="2">Isoquinoline 1-oxidoreductase subunit beta</fullName>
        <ecNumber evidence="2">1.3.99.16</ecNumber>
    </submittedName>
</protein>
<evidence type="ECO:0000313" key="2">
    <source>
        <dbReference type="EMBL" id="QJR11795.1"/>
    </source>
</evidence>
<dbReference type="InterPro" id="IPR037165">
    <property type="entry name" value="AldOxase/xan_DH_Mopterin-bd_sf"/>
</dbReference>
<dbReference type="PANTHER" id="PTHR47495">
    <property type="entry name" value="ALDEHYDE DEHYDROGENASE"/>
    <property type="match status" value="1"/>
</dbReference>
<dbReference type="InterPro" id="IPR008274">
    <property type="entry name" value="AldOxase/xan_DH_MoCoBD1"/>
</dbReference>
<dbReference type="EC" id="1.3.99.16" evidence="2"/>
<dbReference type="Gene3D" id="3.90.1170.50">
    <property type="entry name" value="Aldehyde oxidase/xanthine dehydrogenase, a/b hammerhead"/>
    <property type="match status" value="1"/>
</dbReference>
<proteinExistence type="predicted"/>
<dbReference type="SMART" id="SM01008">
    <property type="entry name" value="Ald_Xan_dh_C"/>
    <property type="match status" value="1"/>
</dbReference>
<dbReference type="PIRSF" id="PIRSF036389">
    <property type="entry name" value="IOR_B"/>
    <property type="match status" value="1"/>
</dbReference>
<sequence>MTTSVKNASRRKFLQSSGALSGALVIAFYLPMGGRAYAQAPKMVYPPNAFLRIGKDNTVTVIVKHLEFGQGVQTSLPMLICEELECDWTKVKAELAPADPVYGNIFWGGMQGTGGSSSVANSFDQLRLVGAQARTMLIQAAATQWKLKPEELKADKGFVTGPGGKKASFGSLADAAMKLPIPQDVKLKDPKDWKLIGKPTRRLDAPDKVDGKAVFGIDVKRPNLHTAVVMHPPVFGAQVKSFNVDKVKAVSGVTHVIEIASGVAVVGKGYWAAKSGRDVLEVEWDIPRTASTLSTERLRADYRDLAGKPGGAVAKKADNPEAIKGAVRTISAEYEFPFLAHAAMEPLNCTVELRADGAEIWAGTQMPGVDQAAAAKVFGFKPEQVKVNTLTAGGGFGRRANPNSDWIIDACEIAKGAQVPVKLVWSREDDIRGGYYRPMYVHRADIGLDAQGNIVGWNHVVVGQSILTGTPFEAFAVKDGVDGTSVEGVPDTKYDIPNLAVTLRSVGLPVPPLWWRSVGHTHTGFVMETLIDEIAAASKQDPVAFRRKLLAKDPRFVKVLDLAAEKAGWGSPLPAGRARGVAIVESFGTICAQVAEVSLENGAPKVHRVTAAIDCGPVVNPMTVEAQVQSAIAYGLGAVLYSELTLKDGGVQQSNFHDYRVLRLSDMPQVSVFTVPGGTKVSGVGEPGTPPIGPAVANALAALTGKRARVLPLANMKWA</sequence>
<dbReference type="EMBL" id="CP053069">
    <property type="protein sequence ID" value="QJR11795.1"/>
    <property type="molecule type" value="Genomic_DNA"/>
</dbReference>
<dbReference type="Proteomes" id="UP000501534">
    <property type="component" value="Chromosome"/>
</dbReference>
<dbReference type="SUPFAM" id="SSF56003">
    <property type="entry name" value="Molybdenum cofactor-binding domain"/>
    <property type="match status" value="2"/>
</dbReference>